<dbReference type="Gene3D" id="3.30.1440.10">
    <property type="match status" value="1"/>
</dbReference>
<dbReference type="InterPro" id="IPR020930">
    <property type="entry name" value="Ribosomal_uL5_bac-type"/>
</dbReference>
<feature type="domain" description="Large ribosomal subunit protein uL5 N-terminal" evidence="7">
    <location>
        <begin position="25"/>
        <end position="81"/>
    </location>
</feature>
<dbReference type="SUPFAM" id="SSF55282">
    <property type="entry name" value="RL5-like"/>
    <property type="match status" value="1"/>
</dbReference>
<keyword evidence="5" id="KW-0699">rRNA-binding</keyword>
<dbReference type="Pfam" id="PF00281">
    <property type="entry name" value="Ribosomal_L5"/>
    <property type="match status" value="1"/>
</dbReference>
<dbReference type="GO" id="GO:0005840">
    <property type="term" value="C:ribosome"/>
    <property type="evidence" value="ECO:0007669"/>
    <property type="project" value="UniProtKB-KW"/>
</dbReference>
<dbReference type="InterPro" id="IPR022803">
    <property type="entry name" value="Ribosomal_uL5_dom_sf"/>
</dbReference>
<dbReference type="GO" id="GO:0000049">
    <property type="term" value="F:tRNA binding"/>
    <property type="evidence" value="ECO:0007669"/>
    <property type="project" value="UniProtKB-UniRule"/>
</dbReference>
<reference evidence="9" key="1">
    <citation type="journal article" date="2020" name="mSystems">
        <title>Genome- and Community-Level Interaction Insights into Carbon Utilization and Element Cycling Functions of Hydrothermarchaeota in Hydrothermal Sediment.</title>
        <authorList>
            <person name="Zhou Z."/>
            <person name="Liu Y."/>
            <person name="Xu W."/>
            <person name="Pan J."/>
            <person name="Luo Z.H."/>
            <person name="Li M."/>
        </authorList>
    </citation>
    <scope>NUCLEOTIDE SEQUENCE [LARGE SCALE GENOMIC DNA]</scope>
    <source>
        <strain evidence="9">SpSt-769</strain>
    </source>
</reference>
<comment type="subunit">
    <text evidence="5">Part of the 50S ribosomal subunit; part of the 5S rRNA/L5/L18/L25 subcomplex. Contacts the 5S rRNA and the P site tRNA. Forms a bridge to the 30S subunit in the 70S ribosome.</text>
</comment>
<keyword evidence="3 5" id="KW-0687">Ribonucleoprotein</keyword>
<comment type="caution">
    <text evidence="9">The sequence shown here is derived from an EMBL/GenBank/DDBJ whole genome shotgun (WGS) entry which is preliminary data.</text>
</comment>
<dbReference type="GO" id="GO:1990904">
    <property type="term" value="C:ribonucleoprotein complex"/>
    <property type="evidence" value="ECO:0007669"/>
    <property type="project" value="UniProtKB-KW"/>
</dbReference>
<evidence type="ECO:0000256" key="1">
    <source>
        <dbReference type="ARBA" id="ARBA00008553"/>
    </source>
</evidence>
<evidence type="ECO:0000259" key="8">
    <source>
        <dbReference type="Pfam" id="PF00673"/>
    </source>
</evidence>
<dbReference type="PIRSF" id="PIRSF002161">
    <property type="entry name" value="Ribosomal_L5"/>
    <property type="match status" value="1"/>
</dbReference>
<dbReference type="GO" id="GO:0003735">
    <property type="term" value="F:structural constituent of ribosome"/>
    <property type="evidence" value="ECO:0007669"/>
    <property type="project" value="InterPro"/>
</dbReference>
<protein>
    <recommendedName>
        <fullName evidence="4 5">Large ribosomal subunit protein uL5</fullName>
    </recommendedName>
</protein>
<evidence type="ECO:0000256" key="4">
    <source>
        <dbReference type="ARBA" id="ARBA00035245"/>
    </source>
</evidence>
<name>A0A7C4AR46_9BACT</name>
<dbReference type="GO" id="GO:0006412">
    <property type="term" value="P:translation"/>
    <property type="evidence" value="ECO:0007669"/>
    <property type="project" value="UniProtKB-UniRule"/>
</dbReference>
<dbReference type="AlphaFoldDB" id="A0A7C4AR46"/>
<comment type="similarity">
    <text evidence="1 5 6">Belongs to the universal ribosomal protein uL5 family.</text>
</comment>
<gene>
    <name evidence="5" type="primary">rplE</name>
    <name evidence="9" type="ORF">ENV54_03395</name>
</gene>
<dbReference type="EMBL" id="DTGT01000109">
    <property type="protein sequence ID" value="HGH60327.1"/>
    <property type="molecule type" value="Genomic_DNA"/>
</dbReference>
<dbReference type="NCBIfam" id="NF000585">
    <property type="entry name" value="PRK00010.1"/>
    <property type="match status" value="1"/>
</dbReference>
<evidence type="ECO:0000256" key="6">
    <source>
        <dbReference type="RuleBase" id="RU003930"/>
    </source>
</evidence>
<dbReference type="Pfam" id="PF00673">
    <property type="entry name" value="Ribosomal_L5_C"/>
    <property type="match status" value="1"/>
</dbReference>
<dbReference type="PANTHER" id="PTHR11994">
    <property type="entry name" value="60S RIBOSOMAL PROTEIN L11-RELATED"/>
    <property type="match status" value="1"/>
</dbReference>
<accession>A0A7C4AR46</accession>
<evidence type="ECO:0000313" key="9">
    <source>
        <dbReference type="EMBL" id="HGH60327.1"/>
    </source>
</evidence>
<proteinExistence type="inferred from homology"/>
<organism evidence="9">
    <name type="scientific">Desulfomonile tiedjei</name>
    <dbReference type="NCBI Taxonomy" id="2358"/>
    <lineage>
        <taxon>Bacteria</taxon>
        <taxon>Pseudomonadati</taxon>
        <taxon>Thermodesulfobacteriota</taxon>
        <taxon>Desulfomonilia</taxon>
        <taxon>Desulfomonilales</taxon>
        <taxon>Desulfomonilaceae</taxon>
        <taxon>Desulfomonile</taxon>
    </lineage>
</organism>
<evidence type="ECO:0000259" key="7">
    <source>
        <dbReference type="Pfam" id="PF00281"/>
    </source>
</evidence>
<evidence type="ECO:0000256" key="2">
    <source>
        <dbReference type="ARBA" id="ARBA00022980"/>
    </source>
</evidence>
<keyword evidence="2 5" id="KW-0689">Ribosomal protein</keyword>
<dbReference type="InterPro" id="IPR031310">
    <property type="entry name" value="Ribosomal_uL5_N"/>
</dbReference>
<feature type="domain" description="Large ribosomal subunit protein uL5 C-terminal" evidence="8">
    <location>
        <begin position="86"/>
        <end position="178"/>
    </location>
</feature>
<evidence type="ECO:0000256" key="5">
    <source>
        <dbReference type="HAMAP-Rule" id="MF_01333"/>
    </source>
</evidence>
<sequence>MASRLQEYYKEHVAPALREQFKYSNPMQVPALKKIVINMGLGEAIQNAKVLETAQQELALITGQLPAMRKARKSIASFKLREGMTIGCKVTLRRDNMYHFLDKLINVALPRVRDFRGVNPKGFDGRGNFSMGIREQIIFPEINYDKIDKIRGMNITVVTSAKTDEEAKQLLESLGMPFRK</sequence>
<evidence type="ECO:0000256" key="3">
    <source>
        <dbReference type="ARBA" id="ARBA00023274"/>
    </source>
</evidence>
<dbReference type="InterPro" id="IPR031309">
    <property type="entry name" value="Ribosomal_uL5_C"/>
</dbReference>
<keyword evidence="5" id="KW-0820">tRNA-binding</keyword>
<keyword evidence="5" id="KW-0694">RNA-binding</keyword>
<dbReference type="HAMAP" id="MF_01333_B">
    <property type="entry name" value="Ribosomal_uL5_B"/>
    <property type="match status" value="1"/>
</dbReference>
<dbReference type="InterPro" id="IPR002132">
    <property type="entry name" value="Ribosomal_uL5"/>
</dbReference>
<comment type="function">
    <text evidence="5">This is 1 of the proteins that bind and probably mediate the attachment of the 5S RNA into the large ribosomal subunit, where it forms part of the central protuberance. In the 70S ribosome it contacts protein S13 of the 30S subunit (bridge B1b), connecting the 2 subunits; this bridge is implicated in subunit movement. Contacts the P site tRNA; the 5S rRNA and some of its associated proteins might help stabilize positioning of ribosome-bound tRNAs.</text>
</comment>
<dbReference type="GO" id="GO:0019843">
    <property type="term" value="F:rRNA binding"/>
    <property type="evidence" value="ECO:0007669"/>
    <property type="project" value="UniProtKB-UniRule"/>
</dbReference>
<dbReference type="FunFam" id="3.30.1440.10:FF:000001">
    <property type="entry name" value="50S ribosomal protein L5"/>
    <property type="match status" value="1"/>
</dbReference>